<keyword evidence="2" id="KW-0812">Transmembrane</keyword>
<feature type="compositionally biased region" description="Low complexity" evidence="1">
    <location>
        <begin position="592"/>
        <end position="601"/>
    </location>
</feature>
<evidence type="ECO:0000313" key="3">
    <source>
        <dbReference type="EMBL" id="WNG45857.1"/>
    </source>
</evidence>
<evidence type="ECO:0000313" key="4">
    <source>
        <dbReference type="Proteomes" id="UP001611383"/>
    </source>
</evidence>
<feature type="transmembrane region" description="Helical" evidence="2">
    <location>
        <begin position="162"/>
        <end position="185"/>
    </location>
</feature>
<feature type="transmembrane region" description="Helical" evidence="2">
    <location>
        <begin position="376"/>
        <end position="395"/>
    </location>
</feature>
<feature type="transmembrane region" description="Helical" evidence="2">
    <location>
        <begin position="278"/>
        <end position="300"/>
    </location>
</feature>
<feature type="transmembrane region" description="Helical" evidence="2">
    <location>
        <begin position="47"/>
        <end position="68"/>
    </location>
</feature>
<feature type="region of interest" description="Disordered" evidence="1">
    <location>
        <begin position="1280"/>
        <end position="1333"/>
    </location>
</feature>
<dbReference type="SUPFAM" id="SSF48452">
    <property type="entry name" value="TPR-like"/>
    <property type="match status" value="1"/>
</dbReference>
<feature type="transmembrane region" description="Helical" evidence="2">
    <location>
        <begin position="320"/>
        <end position="342"/>
    </location>
</feature>
<proteinExistence type="predicted"/>
<dbReference type="InterPro" id="IPR011990">
    <property type="entry name" value="TPR-like_helical_dom_sf"/>
</dbReference>
<name>A0ABY9WPX3_9BACT</name>
<dbReference type="EMBL" id="CP043494">
    <property type="protein sequence ID" value="WNG45857.1"/>
    <property type="molecule type" value="Genomic_DNA"/>
</dbReference>
<gene>
    <name evidence="3" type="ORF">F0U60_18380</name>
</gene>
<sequence length="1333" mass="148284">MRWWEALAMLLAVALLLVEGFRNLGLGRRKKSEGDDPKDARPEGQQLLLGWLGLLIVFLVCIAGLLSSAGRLVFSPELGFIMAQGGRFTAWLLRVLLLTSSMAAGLAWCVGRSKRDAHDRKYPWWLWLTLVIGLGLGSWAAFQVQILGQDDMGPVHIYAYDLWWPPLLLWYGVCLAGCLLGLLGILEPISQTCRREIPWWVATVLLFALTLLMARYWLPPVIRQGEGSYPAWPLWLFRIGLLLSVPTSIGLTARLLLESSRMPPQGELSHEHVGRHKLAIAARVVPGLLAALGVVLVVVFSFDSQWETPLLDSRLLVLWAVFWLSLLSVLLWLALLSALLAFARSFLALDLFALNLHQGGTTRSDIPGFLRLKWRVAFIILFSLNVLSLTPAAPLLPLPSFSLGLQMAALFFAWSVLLEPDPKKGLREGCMETMETLGGRLGQTLKSMKDKMAPAPQKQSLPESKDTLWSRVTSAAKTLVVIGAIILVFCAVIDVPNARRTIIQPFKVTHLELAAPSGHDASKTQALGTALSDRLLNALNAQLLLSQPSVVLQPRVLHPQKANVPKQLPNTTMSERRQREASTLTPLKQRETSTLPPLTTSATGNPDEFSEELKLELGLIKVPVNLITAQLRPPLRKLLGGRLLQGSLQEERAGYTLLVKSSTGWGTGQSWNIFLERERAPTLEQALPILADRMALKILSEDPAWAGMGLTGSWEAFESYRLGMASWARFHEAQDYSALTQAIQNFWAAVHADPRFALAAYHLGLALQLNGDVDDAAQAFRDSVEANPQFIPGHVAQFLASSLGQPPYSHPVATPPPKAPTADAKQPGATSSLPLYVERLPPLERAQFYHGLCIQTLSSWEKHRMDMPPQEELLAQAFFYCTQAEREYAQVPATLRAEPDTQTSQASVLNQLGTILVLHLIRSEPFKHPEQVEPPKPFEKKSWFCASEDTYGEPIEPTGRPARLTRWSLRLQMASRYYKRAAALTTHPTIRCDAAMLSFQMGKEKWMASLEQDVAAHVNFAELHRADAEDLYWKRRQVTQTLGALFRLNCLLQKPETDVLECRPPDPDAFLEVSRKRIAQALQESRRQTSGVDDPFRLPESNQLKRRKPTEQSAFLEASRQQVVQYIEDTRKQLDSDHARALEKYRAAVKLNPTNLDALAGFARTFWQWNYLSSIVGSTGPDPEWNITASEVRQVLEEEKLQGAPTGNGNGLAKETGNGLSRKRATQVRTALGELHLAMNEPGKASLELEQAALLVDDRPCFKAIYWDWEIALQAEQQAQQTPEATHGSQRKPLQRALTACPELQEGSWKKASECRTGTQVAQRRPTPDAQAP</sequence>
<feature type="region of interest" description="Disordered" evidence="1">
    <location>
        <begin position="561"/>
        <end position="606"/>
    </location>
</feature>
<feature type="transmembrane region" description="Helical" evidence="2">
    <location>
        <begin position="6"/>
        <end position="26"/>
    </location>
</feature>
<evidence type="ECO:0000256" key="2">
    <source>
        <dbReference type="SAM" id="Phobius"/>
    </source>
</evidence>
<feature type="transmembrane region" description="Helical" evidence="2">
    <location>
        <begin position="475"/>
        <end position="495"/>
    </location>
</feature>
<feature type="transmembrane region" description="Helical" evidence="2">
    <location>
        <begin position="401"/>
        <end position="418"/>
    </location>
</feature>
<keyword evidence="2" id="KW-1133">Transmembrane helix</keyword>
<evidence type="ECO:0000256" key="1">
    <source>
        <dbReference type="SAM" id="MobiDB-lite"/>
    </source>
</evidence>
<dbReference type="Gene3D" id="1.25.40.10">
    <property type="entry name" value="Tetratricopeptide repeat domain"/>
    <property type="match status" value="1"/>
</dbReference>
<feature type="region of interest" description="Disordered" evidence="1">
    <location>
        <begin position="1202"/>
        <end position="1223"/>
    </location>
</feature>
<dbReference type="RefSeq" id="WP_395821546.1">
    <property type="nucleotide sequence ID" value="NZ_CP043494.1"/>
</dbReference>
<organism evidence="3 4">
    <name type="scientific">Archangium minus</name>
    <dbReference type="NCBI Taxonomy" id="83450"/>
    <lineage>
        <taxon>Bacteria</taxon>
        <taxon>Pseudomonadati</taxon>
        <taxon>Myxococcota</taxon>
        <taxon>Myxococcia</taxon>
        <taxon>Myxococcales</taxon>
        <taxon>Cystobacterineae</taxon>
        <taxon>Archangiaceae</taxon>
        <taxon>Archangium</taxon>
    </lineage>
</organism>
<accession>A0ABY9WPX3</accession>
<feature type="transmembrane region" description="Helical" evidence="2">
    <location>
        <begin position="88"/>
        <end position="110"/>
    </location>
</feature>
<reference evidence="3 4" key="1">
    <citation type="submission" date="2019-08" db="EMBL/GenBank/DDBJ databases">
        <title>Archangium and Cystobacter genomes.</title>
        <authorList>
            <person name="Chen I.-C.K."/>
            <person name="Wielgoss S."/>
        </authorList>
    </citation>
    <scope>NUCLEOTIDE SEQUENCE [LARGE SCALE GENOMIC DNA]</scope>
    <source>
        <strain evidence="3 4">Cbm 6</strain>
    </source>
</reference>
<keyword evidence="4" id="KW-1185">Reference proteome</keyword>
<dbReference type="Proteomes" id="UP001611383">
    <property type="component" value="Chromosome"/>
</dbReference>
<feature type="transmembrane region" description="Helical" evidence="2">
    <location>
        <begin position="197"/>
        <end position="217"/>
    </location>
</feature>
<keyword evidence="2" id="KW-0472">Membrane</keyword>
<protein>
    <submittedName>
        <fullName evidence="3">Tetratricopeptide repeat protein</fullName>
    </submittedName>
</protein>
<feature type="transmembrane region" description="Helical" evidence="2">
    <location>
        <begin position="237"/>
        <end position="257"/>
    </location>
</feature>
<feature type="region of interest" description="Disordered" evidence="1">
    <location>
        <begin position="1083"/>
        <end position="1112"/>
    </location>
</feature>
<feature type="transmembrane region" description="Helical" evidence="2">
    <location>
        <begin position="122"/>
        <end position="142"/>
    </location>
</feature>
<feature type="region of interest" description="Disordered" evidence="1">
    <location>
        <begin position="806"/>
        <end position="828"/>
    </location>
</feature>